<evidence type="ECO:0000256" key="1">
    <source>
        <dbReference type="ARBA" id="ARBA00008460"/>
    </source>
</evidence>
<sequence>MSEDVKKQEQSEEELPAKLLQFPCDFPLKIVGIKADDYKDKIVEVIKKYDPDYNPAEANLKESAKGNYLSLGVVVRATSQDQLDDLYKALVDHEYTKFVL</sequence>
<gene>
    <name evidence="3" type="ORF">ADH67_04095</name>
</gene>
<protein>
    <recommendedName>
        <fullName evidence="2">UPF0250 protein ADH67_04095</fullName>
    </recommendedName>
</protein>
<comment type="caution">
    <text evidence="3">The sequence shown here is derived from an EMBL/GenBank/DDBJ whole genome shotgun (WGS) entry which is preliminary data.</text>
</comment>
<dbReference type="PANTHER" id="PTHR38036">
    <property type="entry name" value="UPF0250 PROTEIN YBED"/>
    <property type="match status" value="1"/>
</dbReference>
<evidence type="ECO:0000313" key="4">
    <source>
        <dbReference type="Proteomes" id="UP000214610"/>
    </source>
</evidence>
<organism evidence="3 4">
    <name type="scientific">Turicimonas muris</name>
    <dbReference type="NCBI Taxonomy" id="1796652"/>
    <lineage>
        <taxon>Bacteria</taxon>
        <taxon>Pseudomonadati</taxon>
        <taxon>Pseudomonadota</taxon>
        <taxon>Betaproteobacteria</taxon>
        <taxon>Burkholderiales</taxon>
        <taxon>Sutterellaceae</taxon>
        <taxon>Turicimonas</taxon>
    </lineage>
</organism>
<dbReference type="GO" id="GO:0005829">
    <property type="term" value="C:cytosol"/>
    <property type="evidence" value="ECO:0007669"/>
    <property type="project" value="TreeGrafter"/>
</dbReference>
<dbReference type="Proteomes" id="UP000214610">
    <property type="component" value="Unassembled WGS sequence"/>
</dbReference>
<reference evidence="4" key="1">
    <citation type="submission" date="2017-05" db="EMBL/GenBank/DDBJ databases">
        <title>Improved OligoMM genomes.</title>
        <authorList>
            <person name="Garzetti D."/>
        </authorList>
    </citation>
    <scope>NUCLEOTIDE SEQUENCE [LARGE SCALE GENOMIC DNA]</scope>
    <source>
        <strain evidence="4">YL45</strain>
    </source>
</reference>
<accession>A0A227KPP8</accession>
<keyword evidence="4" id="KW-1185">Reference proteome</keyword>
<comment type="similarity">
    <text evidence="1 2">Belongs to the UPF0250 family.</text>
</comment>
<dbReference type="SUPFAM" id="SSF117991">
    <property type="entry name" value="YbeD/HP0495-like"/>
    <property type="match status" value="1"/>
</dbReference>
<evidence type="ECO:0000313" key="3">
    <source>
        <dbReference type="EMBL" id="OXE50191.1"/>
    </source>
</evidence>
<dbReference type="Gene3D" id="3.30.70.260">
    <property type="match status" value="1"/>
</dbReference>
<proteinExistence type="inferred from homology"/>
<dbReference type="AlphaFoldDB" id="A0A227KPP8"/>
<name>A0A227KPP8_9BURK</name>
<dbReference type="RefSeq" id="WP_066594638.1">
    <property type="nucleotide sequence ID" value="NZ_CAJTBZ010000016.1"/>
</dbReference>
<dbReference type="GeneID" id="78362400"/>
<dbReference type="Pfam" id="PF04359">
    <property type="entry name" value="DUF493"/>
    <property type="match status" value="1"/>
</dbReference>
<dbReference type="InterPro" id="IPR027471">
    <property type="entry name" value="YbeD-like_sf"/>
</dbReference>
<dbReference type="HAMAP" id="MF_00659">
    <property type="entry name" value="UPF0250"/>
    <property type="match status" value="1"/>
</dbReference>
<dbReference type="PANTHER" id="PTHR38036:SF1">
    <property type="entry name" value="UPF0250 PROTEIN YBED"/>
    <property type="match status" value="1"/>
</dbReference>
<dbReference type="EMBL" id="NHMP01000002">
    <property type="protein sequence ID" value="OXE50191.1"/>
    <property type="molecule type" value="Genomic_DNA"/>
</dbReference>
<evidence type="ECO:0000256" key="2">
    <source>
        <dbReference type="HAMAP-Rule" id="MF_00659"/>
    </source>
</evidence>
<dbReference type="InterPro" id="IPR007454">
    <property type="entry name" value="UPF0250_YbeD-like"/>
</dbReference>